<evidence type="ECO:0000313" key="2">
    <source>
        <dbReference type="EMBL" id="PPE70156.1"/>
    </source>
</evidence>
<dbReference type="Pfam" id="PF11716">
    <property type="entry name" value="MDMPI_N"/>
    <property type="match status" value="1"/>
</dbReference>
<dbReference type="SUPFAM" id="SSF109854">
    <property type="entry name" value="DinB/YfiT-like putative metalloenzymes"/>
    <property type="match status" value="1"/>
</dbReference>
<dbReference type="InterPro" id="IPR034660">
    <property type="entry name" value="DinB/YfiT-like"/>
</dbReference>
<feature type="domain" description="Mycothiol-dependent maleylpyruvate isomerase metal-binding" evidence="1">
    <location>
        <begin position="8"/>
        <end position="146"/>
    </location>
</feature>
<evidence type="ECO:0000313" key="5">
    <source>
        <dbReference type="Proteomes" id="UP000294772"/>
    </source>
</evidence>
<dbReference type="RefSeq" id="WP_104357131.1">
    <property type="nucleotide sequence ID" value="NZ_CP064338.1"/>
</dbReference>
<dbReference type="EMBL" id="PSNY01000007">
    <property type="protein sequence ID" value="PPE70156.1"/>
    <property type="molecule type" value="Genomic_DNA"/>
</dbReference>
<sequence>MHDLCADLRAEYDALAALCETLTPGQWQHPSRFYGWTPWDEIAHLCFFDETGLLAATDADAFAANTRELMAQMAAGREASQIARERFGHLDGAGLLALWRARYAKLVHVLAARDPKDRLPWYGPTMSARSFATARLMETWAHGQDVYDVVAVRRTNSARLRHIAHLGVTTFGWTFVNRKLPVPEVAPWVELRAPDGSLWTWGEPSATDYVRGSAEDFCLVVTQRRNVRDTALEYAGAGATAWLPIAQCFAGPPADPPAPGVRVVAY</sequence>
<reference evidence="3 5" key="2">
    <citation type="submission" date="2019-03" db="EMBL/GenBank/DDBJ databases">
        <title>Genomic Encyclopedia of Type Strains, Phase IV (KMG-IV): sequencing the most valuable type-strain genomes for metagenomic binning, comparative biology and taxonomic classification.</title>
        <authorList>
            <person name="Goeker M."/>
        </authorList>
    </citation>
    <scope>NUCLEOTIDE SEQUENCE [LARGE SCALE GENOMIC DNA]</scope>
    <source>
        <strain evidence="3 5">DSM 15264</strain>
    </source>
</reference>
<accession>A0A2S5T5C6</accession>
<evidence type="ECO:0000259" key="1">
    <source>
        <dbReference type="Pfam" id="PF11716"/>
    </source>
</evidence>
<dbReference type="OrthoDB" id="113180at2"/>
<dbReference type="Gene3D" id="1.20.120.450">
    <property type="entry name" value="dinb family like domain"/>
    <property type="match status" value="1"/>
</dbReference>
<comment type="caution">
    <text evidence="2">The sequence shown here is derived from an EMBL/GenBank/DDBJ whole genome shotgun (WGS) entry which is preliminary data.</text>
</comment>
<dbReference type="Proteomes" id="UP000294772">
    <property type="component" value="Unassembled WGS sequence"/>
</dbReference>
<name>A0A2S5T5C6_9BURK</name>
<dbReference type="GO" id="GO:0046872">
    <property type="term" value="F:metal ion binding"/>
    <property type="evidence" value="ECO:0007669"/>
    <property type="project" value="InterPro"/>
</dbReference>
<dbReference type="InterPro" id="IPR024344">
    <property type="entry name" value="MDMPI_metal-binding"/>
</dbReference>
<dbReference type="EMBL" id="SLXF01000003">
    <property type="protein sequence ID" value="TCP08189.1"/>
    <property type="molecule type" value="Genomic_DNA"/>
</dbReference>
<reference evidence="2 4" key="1">
    <citation type="submission" date="2018-02" db="EMBL/GenBank/DDBJ databases">
        <title>Reclassifiation of [Polyangium] brachysporum DSM 7029 as Guopingzhaonella breviflexa gen. nov., sp. nov., a member of the family Comamonadaceae.</title>
        <authorList>
            <person name="Tang B."/>
        </authorList>
    </citation>
    <scope>NUCLEOTIDE SEQUENCE [LARGE SCALE GENOMIC DNA]</scope>
    <source>
        <strain evidence="2 4">DSM 15344</strain>
    </source>
</reference>
<gene>
    <name evidence="2" type="ORF">C1702_07820</name>
    <name evidence="3" type="ORF">EV676_103222</name>
</gene>
<dbReference type="AlphaFoldDB" id="A0A2S5T5C6"/>
<evidence type="ECO:0000313" key="3">
    <source>
        <dbReference type="EMBL" id="TCP08189.1"/>
    </source>
</evidence>
<evidence type="ECO:0000313" key="4">
    <source>
        <dbReference type="Proteomes" id="UP000239406"/>
    </source>
</evidence>
<dbReference type="InterPro" id="IPR017518">
    <property type="entry name" value="CHP03084"/>
</dbReference>
<keyword evidence="4" id="KW-1185">Reference proteome</keyword>
<dbReference type="NCBIfam" id="TIGR03083">
    <property type="entry name" value="maleylpyruvate isomerase family mycothiol-dependent enzyme"/>
    <property type="match status" value="1"/>
</dbReference>
<dbReference type="Proteomes" id="UP000239406">
    <property type="component" value="Unassembled WGS sequence"/>
</dbReference>
<dbReference type="NCBIfam" id="TIGR03084">
    <property type="entry name" value="TIGR03084 family metal-binding protein"/>
    <property type="match status" value="1"/>
</dbReference>
<organism evidence="2 4">
    <name type="scientific">Caldimonas thermodepolymerans</name>
    <dbReference type="NCBI Taxonomy" id="215580"/>
    <lineage>
        <taxon>Bacteria</taxon>
        <taxon>Pseudomonadati</taxon>
        <taxon>Pseudomonadota</taxon>
        <taxon>Betaproteobacteria</taxon>
        <taxon>Burkholderiales</taxon>
        <taxon>Sphaerotilaceae</taxon>
        <taxon>Caldimonas</taxon>
    </lineage>
</organism>
<dbReference type="InterPro" id="IPR017517">
    <property type="entry name" value="Maleyloyr_isom"/>
</dbReference>
<protein>
    <submittedName>
        <fullName evidence="2">TIGR03084 family protein</fullName>
    </submittedName>
</protein>
<proteinExistence type="predicted"/>